<keyword evidence="2" id="KW-1185">Reference proteome</keyword>
<reference evidence="1" key="2">
    <citation type="journal article" date="2022" name="New Phytol.">
        <title>Evolutionary transition to the ectomycorrhizal habit in the genomes of a hyperdiverse lineage of mushroom-forming fungi.</title>
        <authorList>
            <person name="Looney B."/>
            <person name="Miyauchi S."/>
            <person name="Morin E."/>
            <person name="Drula E."/>
            <person name="Courty P.E."/>
            <person name="Kohler A."/>
            <person name="Kuo A."/>
            <person name="LaButti K."/>
            <person name="Pangilinan J."/>
            <person name="Lipzen A."/>
            <person name="Riley R."/>
            <person name="Andreopoulos W."/>
            <person name="He G."/>
            <person name="Johnson J."/>
            <person name="Nolan M."/>
            <person name="Tritt A."/>
            <person name="Barry K.W."/>
            <person name="Grigoriev I.V."/>
            <person name="Nagy L.G."/>
            <person name="Hibbett D."/>
            <person name="Henrissat B."/>
            <person name="Matheny P.B."/>
            <person name="Labbe J."/>
            <person name="Martin F.M."/>
        </authorList>
    </citation>
    <scope>NUCLEOTIDE SEQUENCE</scope>
    <source>
        <strain evidence="1">HHB10654</strain>
    </source>
</reference>
<evidence type="ECO:0000313" key="1">
    <source>
        <dbReference type="EMBL" id="KAI0063433.1"/>
    </source>
</evidence>
<reference evidence="1" key="1">
    <citation type="submission" date="2021-03" db="EMBL/GenBank/DDBJ databases">
        <authorList>
            <consortium name="DOE Joint Genome Institute"/>
            <person name="Ahrendt S."/>
            <person name="Looney B.P."/>
            <person name="Miyauchi S."/>
            <person name="Morin E."/>
            <person name="Drula E."/>
            <person name="Courty P.E."/>
            <person name="Chicoki N."/>
            <person name="Fauchery L."/>
            <person name="Kohler A."/>
            <person name="Kuo A."/>
            <person name="Labutti K."/>
            <person name="Pangilinan J."/>
            <person name="Lipzen A."/>
            <person name="Riley R."/>
            <person name="Andreopoulos W."/>
            <person name="He G."/>
            <person name="Johnson J."/>
            <person name="Barry K.W."/>
            <person name="Grigoriev I.V."/>
            <person name="Nagy L."/>
            <person name="Hibbett D."/>
            <person name="Henrissat B."/>
            <person name="Matheny P.B."/>
            <person name="Labbe J."/>
            <person name="Martin F."/>
        </authorList>
    </citation>
    <scope>NUCLEOTIDE SEQUENCE</scope>
    <source>
        <strain evidence="1">HHB10654</strain>
    </source>
</reference>
<dbReference type="EMBL" id="MU277203">
    <property type="protein sequence ID" value="KAI0063433.1"/>
    <property type="molecule type" value="Genomic_DNA"/>
</dbReference>
<gene>
    <name evidence="1" type="ORF">BV25DRAFT_1937218</name>
</gene>
<sequence>MQTAVYQPLPSYHDDPEKALLPSASGCDSTQGPASERRRWSSHWVPKWSVVVVLLIRISALTWIVYTLWRYCFPHFLAFEGADDHTGIPEFGLPESVMRKWAQYAPYMPVDPYIAPPLGCAVTQVRFLQRHGARWPTESAGKEMKTAVDKLLAVKKYKDENLDFLHNFTWTFGQDDLLPFGAAQSFDAGRTAYERYSHLFSNESLPFVRAASAGRVVDSSTNWTAGCQKTIDAKLDLILPESVGGHGPMVPLRQPDSYQGNLTLNDNMCPNSGDGDDESAKWLAVYAPPITARLNAGAPGADLTHKDAHHLMTMCPFHTQVEQLASPFCALFTNHEFKAYEYFADVNKFYGNGYGDRLGRVQGVGYVNELLARLTNTPVHDNTQTNRTLDASPETFPLNRTFYADFSHDNTMVAIYAALGLFKDPLPLDPTTLNPVRRWVISEMVPFSARIVVERLECAERLPIPRPTMVRILVNDAVQPLEFCGGVAGMCTLDAFVKSQSYARHDGDGDWDLCSE</sequence>
<protein>
    <submittedName>
        <fullName evidence="1">Phosphoglycerate mutase-like protein</fullName>
    </submittedName>
</protein>
<comment type="caution">
    <text evidence="1">The sequence shown here is derived from an EMBL/GenBank/DDBJ whole genome shotgun (WGS) entry which is preliminary data.</text>
</comment>
<organism evidence="1 2">
    <name type="scientific">Artomyces pyxidatus</name>
    <dbReference type="NCBI Taxonomy" id="48021"/>
    <lineage>
        <taxon>Eukaryota</taxon>
        <taxon>Fungi</taxon>
        <taxon>Dikarya</taxon>
        <taxon>Basidiomycota</taxon>
        <taxon>Agaricomycotina</taxon>
        <taxon>Agaricomycetes</taxon>
        <taxon>Russulales</taxon>
        <taxon>Auriscalpiaceae</taxon>
        <taxon>Artomyces</taxon>
    </lineage>
</organism>
<evidence type="ECO:0000313" key="2">
    <source>
        <dbReference type="Proteomes" id="UP000814140"/>
    </source>
</evidence>
<name>A0ACB8T3V3_9AGAM</name>
<proteinExistence type="predicted"/>
<dbReference type="Proteomes" id="UP000814140">
    <property type="component" value="Unassembled WGS sequence"/>
</dbReference>
<accession>A0ACB8T3V3</accession>